<sequence length="106" mass="11694">MKDMNELMKQAQEMQSRMQEAQDKMGAMEVTGESGGGMVKVVLSGRYQAHAVEIDPSLLREDRDMLEDLIAAAINDAVRRVEATQKQKMSEMAQGLGLPPGVKLPF</sequence>
<dbReference type="HAMAP" id="MF_00274">
    <property type="entry name" value="DNA_YbaB_EbfC"/>
    <property type="match status" value="1"/>
</dbReference>
<organism evidence="3">
    <name type="scientific">marine metagenome</name>
    <dbReference type="NCBI Taxonomy" id="408172"/>
    <lineage>
        <taxon>unclassified sequences</taxon>
        <taxon>metagenomes</taxon>
        <taxon>ecological metagenomes</taxon>
    </lineage>
</organism>
<accession>A0A381Q3V8</accession>
<name>A0A381Q3V8_9ZZZZ</name>
<evidence type="ECO:0000256" key="2">
    <source>
        <dbReference type="SAM" id="MobiDB-lite"/>
    </source>
</evidence>
<gene>
    <name evidence="3" type="ORF">METZ01_LOCUS25641</name>
</gene>
<dbReference type="SUPFAM" id="SSF82607">
    <property type="entry name" value="YbaB-like"/>
    <property type="match status" value="1"/>
</dbReference>
<evidence type="ECO:0000256" key="1">
    <source>
        <dbReference type="ARBA" id="ARBA00023125"/>
    </source>
</evidence>
<dbReference type="PANTHER" id="PTHR33449">
    <property type="entry name" value="NUCLEOID-ASSOCIATED PROTEIN YBAB"/>
    <property type="match status" value="1"/>
</dbReference>
<keyword evidence="1" id="KW-0238">DNA-binding</keyword>
<protein>
    <recommendedName>
        <fullName evidence="4">Nucleoid-associated protein</fullName>
    </recommendedName>
</protein>
<dbReference type="GO" id="GO:0005829">
    <property type="term" value="C:cytosol"/>
    <property type="evidence" value="ECO:0007669"/>
    <property type="project" value="TreeGrafter"/>
</dbReference>
<dbReference type="InterPro" id="IPR036894">
    <property type="entry name" value="YbaB-like_sf"/>
</dbReference>
<dbReference type="Pfam" id="PF02575">
    <property type="entry name" value="YbaB_DNA_bd"/>
    <property type="match status" value="1"/>
</dbReference>
<proteinExistence type="inferred from homology"/>
<dbReference type="AlphaFoldDB" id="A0A381Q3V8"/>
<evidence type="ECO:0008006" key="4">
    <source>
        <dbReference type="Google" id="ProtNLM"/>
    </source>
</evidence>
<reference evidence="3" key="1">
    <citation type="submission" date="2018-05" db="EMBL/GenBank/DDBJ databases">
        <authorList>
            <person name="Lanie J.A."/>
            <person name="Ng W.-L."/>
            <person name="Kazmierczak K.M."/>
            <person name="Andrzejewski T.M."/>
            <person name="Davidsen T.M."/>
            <person name="Wayne K.J."/>
            <person name="Tettelin H."/>
            <person name="Glass J.I."/>
            <person name="Rusch D."/>
            <person name="Podicherti R."/>
            <person name="Tsui H.-C.T."/>
            <person name="Winkler M.E."/>
        </authorList>
    </citation>
    <scope>NUCLEOTIDE SEQUENCE</scope>
</reference>
<evidence type="ECO:0000313" key="3">
    <source>
        <dbReference type="EMBL" id="SUZ72787.1"/>
    </source>
</evidence>
<dbReference type="PANTHER" id="PTHR33449:SF1">
    <property type="entry name" value="NUCLEOID-ASSOCIATED PROTEIN YBAB"/>
    <property type="match status" value="1"/>
</dbReference>
<feature type="region of interest" description="Disordered" evidence="2">
    <location>
        <begin position="1"/>
        <end position="24"/>
    </location>
</feature>
<dbReference type="GO" id="GO:0003677">
    <property type="term" value="F:DNA binding"/>
    <property type="evidence" value="ECO:0007669"/>
    <property type="project" value="UniProtKB-KW"/>
</dbReference>
<dbReference type="PIRSF" id="PIRSF004555">
    <property type="entry name" value="UCP004555"/>
    <property type="match status" value="1"/>
</dbReference>
<dbReference type="InterPro" id="IPR004401">
    <property type="entry name" value="YbaB/EbfC"/>
</dbReference>
<dbReference type="EMBL" id="UINC01001158">
    <property type="protein sequence ID" value="SUZ72787.1"/>
    <property type="molecule type" value="Genomic_DNA"/>
</dbReference>
<dbReference type="Gene3D" id="3.30.1310.10">
    <property type="entry name" value="Nucleoid-associated protein YbaB-like domain"/>
    <property type="match status" value="1"/>
</dbReference>
<dbReference type="NCBIfam" id="TIGR00103">
    <property type="entry name" value="DNA_YbaB_EbfC"/>
    <property type="match status" value="1"/>
</dbReference>